<dbReference type="InterPro" id="IPR050457">
    <property type="entry name" value="ZnFinger_BTB_dom_contain"/>
</dbReference>
<dbReference type="GO" id="GO:0005694">
    <property type="term" value="C:chromosome"/>
    <property type="evidence" value="ECO:0007669"/>
    <property type="project" value="UniProtKB-ARBA"/>
</dbReference>
<protein>
    <submittedName>
        <fullName evidence="15">Zinc finger and BTB domain containing 48</fullName>
    </submittedName>
</protein>
<evidence type="ECO:0000256" key="8">
    <source>
        <dbReference type="ARBA" id="ARBA00023125"/>
    </source>
</evidence>
<dbReference type="Proteomes" id="UP000008672">
    <property type="component" value="Unassembled WGS sequence"/>
</dbReference>
<evidence type="ECO:0000256" key="4">
    <source>
        <dbReference type="ARBA" id="ARBA00022737"/>
    </source>
</evidence>
<evidence type="ECO:0000256" key="7">
    <source>
        <dbReference type="ARBA" id="ARBA00023015"/>
    </source>
</evidence>
<dbReference type="PROSITE" id="PS50157">
    <property type="entry name" value="ZINC_FINGER_C2H2_2"/>
    <property type="match status" value="11"/>
</dbReference>
<feature type="domain" description="C2H2-type" evidence="14">
    <location>
        <begin position="446"/>
        <end position="474"/>
    </location>
</feature>
<dbReference type="CDD" id="cd18232">
    <property type="entry name" value="BTB_POZ_ZBTB48_TZAP_KR3"/>
    <property type="match status" value="1"/>
</dbReference>
<evidence type="ECO:0000259" key="14">
    <source>
        <dbReference type="PROSITE" id="PS50157"/>
    </source>
</evidence>
<keyword evidence="3" id="KW-0479">Metal-binding</keyword>
<dbReference type="GeneTree" id="ENSGT00940000158981"/>
<accession>H3B846</accession>
<keyword evidence="9" id="KW-0804">Transcription</keyword>
<keyword evidence="4" id="KW-0677">Repeat</keyword>
<dbReference type="AlphaFoldDB" id="H3B846"/>
<feature type="domain" description="C2H2-type" evidence="14">
    <location>
        <begin position="588"/>
        <end position="610"/>
    </location>
</feature>
<dbReference type="FunCoup" id="H3B846">
    <property type="interactions" value="380"/>
</dbReference>
<dbReference type="STRING" id="7897.ENSLACP00000018067"/>
<evidence type="ECO:0000256" key="12">
    <source>
        <dbReference type="SAM" id="MobiDB-lite"/>
    </source>
</evidence>
<dbReference type="GO" id="GO:0000981">
    <property type="term" value="F:DNA-binding transcription factor activity, RNA polymerase II-specific"/>
    <property type="evidence" value="ECO:0007669"/>
    <property type="project" value="TreeGrafter"/>
</dbReference>
<dbReference type="Gene3D" id="3.30.710.10">
    <property type="entry name" value="Potassium Channel Kv1.1, Chain A"/>
    <property type="match status" value="1"/>
</dbReference>
<dbReference type="SMART" id="SM00355">
    <property type="entry name" value="ZnF_C2H2"/>
    <property type="match status" value="11"/>
</dbReference>
<reference evidence="15" key="2">
    <citation type="submission" date="2025-08" db="UniProtKB">
        <authorList>
            <consortium name="Ensembl"/>
        </authorList>
    </citation>
    <scope>IDENTIFICATION</scope>
</reference>
<dbReference type="EMBL" id="AFYH01055084">
    <property type="status" value="NOT_ANNOTATED_CDS"/>
    <property type="molecule type" value="Genomic_DNA"/>
</dbReference>
<feature type="domain" description="C2H2-type" evidence="14">
    <location>
        <begin position="560"/>
        <end position="587"/>
    </location>
</feature>
<name>H3B846_LATCH</name>
<evidence type="ECO:0000256" key="6">
    <source>
        <dbReference type="ARBA" id="ARBA00022833"/>
    </source>
</evidence>
<dbReference type="GO" id="GO:0005634">
    <property type="term" value="C:nucleus"/>
    <property type="evidence" value="ECO:0007669"/>
    <property type="project" value="UniProtKB-SubCell"/>
</dbReference>
<evidence type="ECO:0000256" key="1">
    <source>
        <dbReference type="ARBA" id="ARBA00004123"/>
    </source>
</evidence>
<evidence type="ECO:0000256" key="10">
    <source>
        <dbReference type="ARBA" id="ARBA00023242"/>
    </source>
</evidence>
<dbReference type="OMA" id="EPPGNRK"/>
<feature type="domain" description="C2H2-type" evidence="14">
    <location>
        <begin position="503"/>
        <end position="530"/>
    </location>
</feature>
<dbReference type="InterPro" id="IPR013087">
    <property type="entry name" value="Znf_C2H2_type"/>
</dbReference>
<dbReference type="PANTHER" id="PTHR46105:SF5">
    <property type="entry name" value="ZINC FINGER AND BTB DOMAIN-CONTAINING PROTEIN 44 ISOFORM X1"/>
    <property type="match status" value="1"/>
</dbReference>
<feature type="domain" description="C2H2-type" evidence="14">
    <location>
        <begin position="388"/>
        <end position="416"/>
    </location>
</feature>
<evidence type="ECO:0000256" key="11">
    <source>
        <dbReference type="PROSITE-ProRule" id="PRU00042"/>
    </source>
</evidence>
<dbReference type="GO" id="GO:0008270">
    <property type="term" value="F:zinc ion binding"/>
    <property type="evidence" value="ECO:0007669"/>
    <property type="project" value="UniProtKB-KW"/>
</dbReference>
<dbReference type="InterPro" id="IPR036236">
    <property type="entry name" value="Znf_C2H2_sf"/>
</dbReference>
<dbReference type="SMART" id="SM00225">
    <property type="entry name" value="BTB"/>
    <property type="match status" value="1"/>
</dbReference>
<dbReference type="FunFam" id="3.30.160.60:FF:000657">
    <property type="entry name" value="GDNF inducible zinc finger protein 1"/>
    <property type="match status" value="1"/>
</dbReference>
<keyword evidence="8" id="KW-0238">DNA-binding</keyword>
<dbReference type="FunFam" id="3.30.160.60:FF:001732">
    <property type="entry name" value="Zgc:162936"/>
    <property type="match status" value="2"/>
</dbReference>
<dbReference type="SUPFAM" id="SSF57667">
    <property type="entry name" value="beta-beta-alpha zinc fingers"/>
    <property type="match status" value="6"/>
</dbReference>
<reference evidence="15" key="3">
    <citation type="submission" date="2025-09" db="UniProtKB">
        <authorList>
            <consortium name="Ensembl"/>
        </authorList>
    </citation>
    <scope>IDENTIFICATION</scope>
</reference>
<dbReference type="FunFam" id="3.30.160.60:FF:001117">
    <property type="entry name" value="Zinc finger and BTB domain containing 48"/>
    <property type="match status" value="1"/>
</dbReference>
<keyword evidence="6" id="KW-0862">Zinc</keyword>
<keyword evidence="16" id="KW-1185">Reference proteome</keyword>
<feature type="compositionally biased region" description="Basic residues" evidence="12">
    <location>
        <begin position="255"/>
        <end position="264"/>
    </location>
</feature>
<dbReference type="Pfam" id="PF00096">
    <property type="entry name" value="zf-C2H2"/>
    <property type="match status" value="6"/>
</dbReference>
<reference evidence="16" key="1">
    <citation type="submission" date="2011-08" db="EMBL/GenBank/DDBJ databases">
        <title>The draft genome of Latimeria chalumnae.</title>
        <authorList>
            <person name="Di Palma F."/>
            <person name="Alfoldi J."/>
            <person name="Johnson J."/>
            <person name="Berlin A."/>
            <person name="Gnerre S."/>
            <person name="Jaffe D."/>
            <person name="MacCallum I."/>
            <person name="Young S."/>
            <person name="Walker B.J."/>
            <person name="Lander E."/>
            <person name="Lindblad-Toh K."/>
        </authorList>
    </citation>
    <scope>NUCLEOTIDE SEQUENCE [LARGE SCALE GENOMIC DNA]</scope>
    <source>
        <strain evidence="16">Wild caught</strain>
    </source>
</reference>
<dbReference type="HOGENOM" id="CLU_002678_70_0_1"/>
<dbReference type="SUPFAM" id="SSF54695">
    <property type="entry name" value="POZ domain"/>
    <property type="match status" value="1"/>
</dbReference>
<feature type="domain" description="C2H2-type" evidence="14">
    <location>
        <begin position="475"/>
        <end position="502"/>
    </location>
</feature>
<feature type="domain" description="C2H2-type" evidence="14">
    <location>
        <begin position="329"/>
        <end position="356"/>
    </location>
</feature>
<evidence type="ECO:0000256" key="3">
    <source>
        <dbReference type="ARBA" id="ARBA00022723"/>
    </source>
</evidence>
<evidence type="ECO:0000259" key="13">
    <source>
        <dbReference type="PROSITE" id="PS50097"/>
    </source>
</evidence>
<dbReference type="PROSITE" id="PS50097">
    <property type="entry name" value="BTB"/>
    <property type="match status" value="1"/>
</dbReference>
<evidence type="ECO:0000313" key="16">
    <source>
        <dbReference type="Proteomes" id="UP000008672"/>
    </source>
</evidence>
<dbReference type="InParanoid" id="H3B846"/>
<keyword evidence="7" id="KW-0805">Transcription regulation</keyword>
<dbReference type="InterPro" id="IPR011333">
    <property type="entry name" value="SKP1/BTB/POZ_sf"/>
</dbReference>
<dbReference type="FunFam" id="3.30.160.60:FF:000809">
    <property type="entry name" value="Zinc finger and BTB domain-containing 48"/>
    <property type="match status" value="1"/>
</dbReference>
<organism evidence="15 16">
    <name type="scientific">Latimeria chalumnae</name>
    <name type="common">Coelacanth</name>
    <dbReference type="NCBI Taxonomy" id="7897"/>
    <lineage>
        <taxon>Eukaryota</taxon>
        <taxon>Metazoa</taxon>
        <taxon>Chordata</taxon>
        <taxon>Craniata</taxon>
        <taxon>Vertebrata</taxon>
        <taxon>Euteleostomi</taxon>
        <taxon>Coelacanthiformes</taxon>
        <taxon>Coelacanthidae</taxon>
        <taxon>Latimeria</taxon>
    </lineage>
</organism>
<dbReference type="Gene3D" id="3.30.160.60">
    <property type="entry name" value="Classic Zinc Finger"/>
    <property type="match status" value="9"/>
</dbReference>
<sequence length="704" mass="80083">MEDVFTQHSKKILQALNQQRAEGKFCDATLDVGGRSFRAHCGVLVCCSHFFHSIYGNVTPASVTVSLPESCSGAFELLLDFIYTGELPLTRENLDRVLSAAKELAITDAVELCQRFQQRWRDSENDQNEQVSRDPGAAEEMNGHAEVTFGPDDTEVGEKNASLNSASQPAGNIGGDGRVNCTVPIQSDSSSLAERRPRRSQRANAAKRSFSAKKTMQDAEGLKSKEKKNGGNTHAFVMETDYEVDEDYVPEKKGSGKSRRKSSVPRKLVSAEAVPDSEKPDSNGNVRTLRRMNRKAPAEPVECPTCHKKFLSKYYLKVHNRRHTGEKPFQCSKCGKCYFRKENLTDHEARDCQSRTKVVFHCRVCQEPFERRVQLRIHMVTHTNQMPYKCFMCSQEFMQKSFLRTHMIKVHGASKPHACSSCTKSFLSRTELRLHEASKHRGEKLFVCEECGHRASSRNGLQMHIKAKHRNERPFVCEFCNHAFTQKANLNMHLRIHTGEKPFQCHLCGKTFRTQASLDKHNRTHTGERPFHCEFCEQRFTEKGPLLRHIASKHQEGRPHFCQICGKTFKAIEQLRVHVRRHKGMRKFECTECGYKFTRQAHLRRHMEIHNRVGNYNPRQRRLRNLIIEDEKVTLAALRNPNDVEPSPPAEILLVAITQGGASAELPDQRICEGADFAATEVVEQELIVAETELSETSEAYSAK</sequence>
<dbReference type="GO" id="GO:0000978">
    <property type="term" value="F:RNA polymerase II cis-regulatory region sequence-specific DNA binding"/>
    <property type="evidence" value="ECO:0007669"/>
    <property type="project" value="TreeGrafter"/>
</dbReference>
<feature type="domain" description="C2H2-type" evidence="14">
    <location>
        <begin position="301"/>
        <end position="328"/>
    </location>
</feature>
<comment type="similarity">
    <text evidence="2">Belongs to the krueppel C2H2-type zinc-finger protein family.</text>
</comment>
<evidence type="ECO:0000256" key="5">
    <source>
        <dbReference type="ARBA" id="ARBA00022771"/>
    </source>
</evidence>
<dbReference type="PROSITE" id="PS00028">
    <property type="entry name" value="ZINC_FINGER_C2H2_1"/>
    <property type="match status" value="9"/>
</dbReference>
<feature type="domain" description="C2H2-type" evidence="14">
    <location>
        <begin position="417"/>
        <end position="445"/>
    </location>
</feature>
<dbReference type="Ensembl" id="ENSLACT00000018198.1">
    <property type="protein sequence ID" value="ENSLACP00000018067.1"/>
    <property type="gene ID" value="ENSLACG00000015918.1"/>
</dbReference>
<feature type="domain" description="C2H2-type" evidence="14">
    <location>
        <begin position="531"/>
        <end position="559"/>
    </location>
</feature>
<dbReference type="InterPro" id="IPR000210">
    <property type="entry name" value="BTB/POZ_dom"/>
</dbReference>
<evidence type="ECO:0000256" key="2">
    <source>
        <dbReference type="ARBA" id="ARBA00006991"/>
    </source>
</evidence>
<dbReference type="Pfam" id="PF00651">
    <property type="entry name" value="BTB"/>
    <property type="match status" value="1"/>
</dbReference>
<dbReference type="FunFam" id="3.30.160.60:FF:000100">
    <property type="entry name" value="Zinc finger 45-like"/>
    <property type="match status" value="1"/>
</dbReference>
<feature type="region of interest" description="Disordered" evidence="12">
    <location>
        <begin position="121"/>
        <end position="234"/>
    </location>
</feature>
<keyword evidence="10" id="KW-0539">Nucleus</keyword>
<feature type="domain" description="BTB" evidence="13">
    <location>
        <begin position="26"/>
        <end position="91"/>
    </location>
</feature>
<feature type="compositionally biased region" description="Polar residues" evidence="12">
    <location>
        <begin position="183"/>
        <end position="192"/>
    </location>
</feature>
<dbReference type="GO" id="GO:0045893">
    <property type="term" value="P:positive regulation of DNA-templated transcription"/>
    <property type="evidence" value="ECO:0007669"/>
    <property type="project" value="UniProtKB-ARBA"/>
</dbReference>
<feature type="compositionally biased region" description="Basic and acidic residues" evidence="12">
    <location>
        <begin position="215"/>
        <end position="229"/>
    </location>
</feature>
<gene>
    <name evidence="15" type="primary">ZBTB48</name>
</gene>
<keyword evidence="5 11" id="KW-0863">Zinc-finger</keyword>
<evidence type="ECO:0000256" key="9">
    <source>
        <dbReference type="ARBA" id="ARBA00023163"/>
    </source>
</evidence>
<dbReference type="eggNOG" id="KOG1721">
    <property type="taxonomic scope" value="Eukaryota"/>
</dbReference>
<dbReference type="EMBL" id="AFYH01055083">
    <property type="status" value="NOT_ANNOTATED_CDS"/>
    <property type="molecule type" value="Genomic_DNA"/>
</dbReference>
<comment type="subcellular location">
    <subcellularLocation>
        <location evidence="1">Nucleus</location>
    </subcellularLocation>
</comment>
<feature type="region of interest" description="Disordered" evidence="12">
    <location>
        <begin position="247"/>
        <end position="286"/>
    </location>
</feature>
<proteinExistence type="inferred from homology"/>
<feature type="domain" description="C2H2-type" evidence="14">
    <location>
        <begin position="360"/>
        <end position="387"/>
    </location>
</feature>
<feature type="compositionally biased region" description="Polar residues" evidence="12">
    <location>
        <begin position="161"/>
        <end position="170"/>
    </location>
</feature>
<dbReference type="Bgee" id="ENSLACG00000015918">
    <property type="expression patterns" value="Expressed in chordate pharynx and 4 other cell types or tissues"/>
</dbReference>
<evidence type="ECO:0000313" key="15">
    <source>
        <dbReference type="Ensembl" id="ENSLACP00000018067.1"/>
    </source>
</evidence>
<dbReference type="PANTHER" id="PTHR46105">
    <property type="entry name" value="AGAP004733-PA"/>
    <property type="match status" value="1"/>
</dbReference>